<gene>
    <name evidence="1" type="ORF">AAFF_G00439380</name>
</gene>
<keyword evidence="2" id="KW-1185">Reference proteome</keyword>
<organism evidence="1 2">
    <name type="scientific">Aldrovandia affinis</name>
    <dbReference type="NCBI Taxonomy" id="143900"/>
    <lineage>
        <taxon>Eukaryota</taxon>
        <taxon>Metazoa</taxon>
        <taxon>Chordata</taxon>
        <taxon>Craniata</taxon>
        <taxon>Vertebrata</taxon>
        <taxon>Euteleostomi</taxon>
        <taxon>Actinopterygii</taxon>
        <taxon>Neopterygii</taxon>
        <taxon>Teleostei</taxon>
        <taxon>Notacanthiformes</taxon>
        <taxon>Halosauridae</taxon>
        <taxon>Aldrovandia</taxon>
    </lineage>
</organism>
<proteinExistence type="predicted"/>
<reference evidence="1" key="1">
    <citation type="journal article" date="2023" name="Science">
        <title>Genome structures resolve the early diversification of teleost fishes.</title>
        <authorList>
            <person name="Parey E."/>
            <person name="Louis A."/>
            <person name="Montfort J."/>
            <person name="Bouchez O."/>
            <person name="Roques C."/>
            <person name="Iampietro C."/>
            <person name="Lluch J."/>
            <person name="Castinel A."/>
            <person name="Donnadieu C."/>
            <person name="Desvignes T."/>
            <person name="Floi Bucao C."/>
            <person name="Jouanno E."/>
            <person name="Wen M."/>
            <person name="Mejri S."/>
            <person name="Dirks R."/>
            <person name="Jansen H."/>
            <person name="Henkel C."/>
            <person name="Chen W.J."/>
            <person name="Zahm M."/>
            <person name="Cabau C."/>
            <person name="Klopp C."/>
            <person name="Thompson A.W."/>
            <person name="Robinson-Rechavi M."/>
            <person name="Braasch I."/>
            <person name="Lecointre G."/>
            <person name="Bobe J."/>
            <person name="Postlethwait J.H."/>
            <person name="Berthelot C."/>
            <person name="Roest Crollius H."/>
            <person name="Guiguen Y."/>
        </authorList>
    </citation>
    <scope>NUCLEOTIDE SEQUENCE</scope>
    <source>
        <strain evidence="1">NC1722</strain>
    </source>
</reference>
<sequence length="146" mass="16310">MSSCVALHTQLASIMEVLANAAVAEICKLIDDGYAVLRSEMSRSQKENEVLKRKLSMKIMELRIAKQGHFPSAERAFHSQLDISLWRDGEPTAVEEDTPVQSTKKDESADLVEVRPQSILIKKETLEDDLEKGDLLGGLKSRQESK</sequence>
<accession>A0AAD7S7K6</accession>
<name>A0AAD7S7K6_9TELE</name>
<dbReference type="AlphaFoldDB" id="A0AAD7S7K6"/>
<comment type="caution">
    <text evidence="1">The sequence shown here is derived from an EMBL/GenBank/DDBJ whole genome shotgun (WGS) entry which is preliminary data.</text>
</comment>
<evidence type="ECO:0000313" key="2">
    <source>
        <dbReference type="Proteomes" id="UP001221898"/>
    </source>
</evidence>
<dbReference type="Proteomes" id="UP001221898">
    <property type="component" value="Unassembled WGS sequence"/>
</dbReference>
<evidence type="ECO:0000313" key="1">
    <source>
        <dbReference type="EMBL" id="KAJ8397389.1"/>
    </source>
</evidence>
<protein>
    <submittedName>
        <fullName evidence="1">Uncharacterized protein</fullName>
    </submittedName>
</protein>
<dbReference type="EMBL" id="JAINUG010000098">
    <property type="protein sequence ID" value="KAJ8397389.1"/>
    <property type="molecule type" value="Genomic_DNA"/>
</dbReference>